<protein>
    <submittedName>
        <fullName evidence="2">Uncharacterized protein</fullName>
    </submittedName>
</protein>
<gene>
    <name evidence="2" type="ORF">NM125_00665</name>
</gene>
<dbReference type="Proteomes" id="UP001139125">
    <property type="component" value="Unassembled WGS sequence"/>
</dbReference>
<evidence type="ECO:0000256" key="1">
    <source>
        <dbReference type="SAM" id="SignalP"/>
    </source>
</evidence>
<dbReference type="AlphaFoldDB" id="A0A9X2L0R4"/>
<proteinExistence type="predicted"/>
<sequence>MKRLFFIPILLLTFSLVAQAQSKVTFNVNLTPMLKDSTFVPGRDYVQVTGSLSPISTRPVRLYDTNPVDSVYTAEVRFSSRYSNSELEYNFEIVHPEGKKKTEQLPRKVRLTNRELELPPLYFNAFAW</sequence>
<feature type="signal peptide" evidence="1">
    <location>
        <begin position="1"/>
        <end position="20"/>
    </location>
</feature>
<organism evidence="2 3">
    <name type="scientific">Gracilimonas sediminicola</name>
    <dbReference type="NCBI Taxonomy" id="2952158"/>
    <lineage>
        <taxon>Bacteria</taxon>
        <taxon>Pseudomonadati</taxon>
        <taxon>Balneolota</taxon>
        <taxon>Balneolia</taxon>
        <taxon>Balneolales</taxon>
        <taxon>Balneolaceae</taxon>
        <taxon>Gracilimonas</taxon>
    </lineage>
</organism>
<keyword evidence="3" id="KW-1185">Reference proteome</keyword>
<keyword evidence="1" id="KW-0732">Signal</keyword>
<comment type="caution">
    <text evidence="2">The sequence shown here is derived from an EMBL/GenBank/DDBJ whole genome shotgun (WGS) entry which is preliminary data.</text>
</comment>
<name>A0A9X2L0R4_9BACT</name>
<evidence type="ECO:0000313" key="2">
    <source>
        <dbReference type="EMBL" id="MCP9290085.1"/>
    </source>
</evidence>
<accession>A0A9X2L0R4</accession>
<dbReference type="EMBL" id="JANDBC010000001">
    <property type="protein sequence ID" value="MCP9290085.1"/>
    <property type="molecule type" value="Genomic_DNA"/>
</dbReference>
<reference evidence="2" key="1">
    <citation type="submission" date="2022-06" db="EMBL/GenBank/DDBJ databases">
        <title>Gracilimonas sp. CAU 1638 isolated from sea sediment.</title>
        <authorList>
            <person name="Kim W."/>
        </authorList>
    </citation>
    <scope>NUCLEOTIDE SEQUENCE</scope>
    <source>
        <strain evidence="2">CAU 1638</strain>
    </source>
</reference>
<feature type="chain" id="PRO_5040776673" evidence="1">
    <location>
        <begin position="21"/>
        <end position="128"/>
    </location>
</feature>
<evidence type="ECO:0000313" key="3">
    <source>
        <dbReference type="Proteomes" id="UP001139125"/>
    </source>
</evidence>
<dbReference type="RefSeq" id="WP_255131834.1">
    <property type="nucleotide sequence ID" value="NZ_JANDBC010000001.1"/>
</dbReference>